<feature type="compositionally biased region" description="Acidic residues" evidence="1">
    <location>
        <begin position="163"/>
        <end position="172"/>
    </location>
</feature>
<accession>A0A8S3EIB1</accession>
<feature type="transmembrane region" description="Helical" evidence="2">
    <location>
        <begin position="12"/>
        <end position="36"/>
    </location>
</feature>
<sequence length="198" mass="22790">MNIIRLNLFPSLFIALFLSAVIGILTPMFIWSLTWFTNRLELYRQLSNATTDFKKFDNLHSIMYTMASSLADLNAYRQDIKQFYFIHKFDLQHRISISTLGESEQMSSQADGRSEQNNNAFYSRLSKSKSKLSSHSSATKNRQSETDTSIIDKVSRRNKKVDDDDDDDDNDEYSLSNNSSQWSALEQNKTSSTIPLKV</sequence>
<reference evidence="3" key="1">
    <citation type="submission" date="2021-02" db="EMBL/GenBank/DDBJ databases">
        <authorList>
            <person name="Nowell W R."/>
        </authorList>
    </citation>
    <scope>NUCLEOTIDE SEQUENCE</scope>
</reference>
<protein>
    <submittedName>
        <fullName evidence="3">Uncharacterized protein</fullName>
    </submittedName>
</protein>
<evidence type="ECO:0000313" key="4">
    <source>
        <dbReference type="Proteomes" id="UP000681967"/>
    </source>
</evidence>
<comment type="caution">
    <text evidence="3">The sequence shown here is derived from an EMBL/GenBank/DDBJ whole genome shotgun (WGS) entry which is preliminary data.</text>
</comment>
<feature type="region of interest" description="Disordered" evidence="1">
    <location>
        <begin position="129"/>
        <end position="198"/>
    </location>
</feature>
<name>A0A8S3EIB1_9BILA</name>
<proteinExistence type="predicted"/>
<keyword evidence="2" id="KW-0472">Membrane</keyword>
<gene>
    <name evidence="3" type="ORF">BYL167_LOCUS60824</name>
</gene>
<keyword evidence="2" id="KW-1133">Transmembrane helix</keyword>
<keyword evidence="2" id="KW-0812">Transmembrane</keyword>
<evidence type="ECO:0000256" key="2">
    <source>
        <dbReference type="SAM" id="Phobius"/>
    </source>
</evidence>
<feature type="compositionally biased region" description="Polar residues" evidence="1">
    <location>
        <begin position="138"/>
        <end position="149"/>
    </location>
</feature>
<dbReference type="EMBL" id="CAJOBH010231332">
    <property type="protein sequence ID" value="CAF5072753.1"/>
    <property type="molecule type" value="Genomic_DNA"/>
</dbReference>
<feature type="compositionally biased region" description="Polar residues" evidence="1">
    <location>
        <begin position="173"/>
        <end position="198"/>
    </location>
</feature>
<dbReference type="Proteomes" id="UP000681967">
    <property type="component" value="Unassembled WGS sequence"/>
</dbReference>
<feature type="non-terminal residue" evidence="3">
    <location>
        <position position="1"/>
    </location>
</feature>
<dbReference type="AlphaFoldDB" id="A0A8S3EIB1"/>
<evidence type="ECO:0000313" key="3">
    <source>
        <dbReference type="EMBL" id="CAF5072753.1"/>
    </source>
</evidence>
<organism evidence="3 4">
    <name type="scientific">Rotaria magnacalcarata</name>
    <dbReference type="NCBI Taxonomy" id="392030"/>
    <lineage>
        <taxon>Eukaryota</taxon>
        <taxon>Metazoa</taxon>
        <taxon>Spiralia</taxon>
        <taxon>Gnathifera</taxon>
        <taxon>Rotifera</taxon>
        <taxon>Eurotatoria</taxon>
        <taxon>Bdelloidea</taxon>
        <taxon>Philodinida</taxon>
        <taxon>Philodinidae</taxon>
        <taxon>Rotaria</taxon>
    </lineage>
</organism>
<evidence type="ECO:0000256" key="1">
    <source>
        <dbReference type="SAM" id="MobiDB-lite"/>
    </source>
</evidence>